<sequence length="653" mass="72278">MEWQEDTKSIVASARREAKRRLSETLPCDRSVSLSLQQHYNQIASQSPLALLPALRKRKLAVDRTVDRGARATEEARLRKEYALRLAAVFQEADLPVCKILAGVSDAEEAWPRLFGTRRAKTLRNRHRAWEKFREWLIFSRGRVYPKGVADVLDFAAERFREGCGKTVLESFQASLTVIETVGRVPESSQISQDPTWQAQLKSYTADLVASSAPEQPAHMFTTCMLVSLEILVCSSDEPPYLRALVTGQPKQYIEVEAIKAVTDYATQVGESESQVRRRHIIFEGSKGLGGTWPTLHVGVDAAAPPSPDFQEVAAGDRGQYFVVTSRTTGLRRLHMVGCGLDLQGLQGQNEGSGASEAMASDDDKRQLITGADSDLQFVLGEAGLSLDAQYRVVQRHTTLRRFQAIADSRAEARVAGKADFGLADDTADGRQQIAGVVAAWELARDVITKETETRAEAKVLGQPRILQVTERQAMIKAVVAVHGQLGESETPSAEYLALKCEECEVNEPQASTLDAITSKKSTLTTSIQSSLDASGRIHITQHKAKSELPTTTEAYRKVLRVEAFTWLCMAARFKSKQWLQGLKLSDFDHFVNYILGEKVAQLSVPTSHQPNDVPTLSPPWHVVLAYEHRLRKEAFRLVNEEDQTLSAALATV</sequence>
<dbReference type="AlphaFoldDB" id="A0A812ZXY2"/>
<dbReference type="EMBL" id="CAJNJA010050733">
    <property type="protein sequence ID" value="CAE7842424.1"/>
    <property type="molecule type" value="Genomic_DNA"/>
</dbReference>
<accession>A0A812ZXY2</accession>
<evidence type="ECO:0000313" key="2">
    <source>
        <dbReference type="Proteomes" id="UP000601435"/>
    </source>
</evidence>
<organism evidence="1 2">
    <name type="scientific">Symbiodinium necroappetens</name>
    <dbReference type="NCBI Taxonomy" id="1628268"/>
    <lineage>
        <taxon>Eukaryota</taxon>
        <taxon>Sar</taxon>
        <taxon>Alveolata</taxon>
        <taxon>Dinophyceae</taxon>
        <taxon>Suessiales</taxon>
        <taxon>Symbiodiniaceae</taxon>
        <taxon>Symbiodinium</taxon>
    </lineage>
</organism>
<feature type="non-terminal residue" evidence="1">
    <location>
        <position position="1"/>
    </location>
</feature>
<gene>
    <name evidence="1" type="ORF">SNEC2469_LOCUS25611</name>
</gene>
<keyword evidence="2" id="KW-1185">Reference proteome</keyword>
<name>A0A812ZXY2_9DINO</name>
<evidence type="ECO:0000313" key="1">
    <source>
        <dbReference type="EMBL" id="CAE7842424.1"/>
    </source>
</evidence>
<dbReference type="Proteomes" id="UP000601435">
    <property type="component" value="Unassembled WGS sequence"/>
</dbReference>
<protein>
    <submittedName>
        <fullName evidence="1">Uncharacterized protein</fullName>
    </submittedName>
</protein>
<proteinExistence type="predicted"/>
<reference evidence="1" key="1">
    <citation type="submission" date="2021-02" db="EMBL/GenBank/DDBJ databases">
        <authorList>
            <person name="Dougan E. K."/>
            <person name="Rhodes N."/>
            <person name="Thang M."/>
            <person name="Chan C."/>
        </authorList>
    </citation>
    <scope>NUCLEOTIDE SEQUENCE</scope>
</reference>
<comment type="caution">
    <text evidence="1">The sequence shown here is derived from an EMBL/GenBank/DDBJ whole genome shotgun (WGS) entry which is preliminary data.</text>
</comment>
<feature type="non-terminal residue" evidence="1">
    <location>
        <position position="653"/>
    </location>
</feature>
<dbReference type="OrthoDB" id="446926at2759"/>